<dbReference type="InterPro" id="IPR036412">
    <property type="entry name" value="HAD-like_sf"/>
</dbReference>
<comment type="caution">
    <text evidence="2">The sequence shown here is derived from an EMBL/GenBank/DDBJ whole genome shotgun (WGS) entry which is preliminary data.</text>
</comment>
<dbReference type="InterPro" id="IPR050365">
    <property type="entry name" value="TIM50"/>
</dbReference>
<name>A0ABR6ZCT9_9BURK</name>
<dbReference type="PANTHER" id="PTHR12210">
    <property type="entry name" value="DULLARD PROTEIN PHOSPHATASE"/>
    <property type="match status" value="1"/>
</dbReference>
<keyword evidence="2" id="KW-0378">Hydrolase</keyword>
<dbReference type="InterPro" id="IPR004274">
    <property type="entry name" value="FCP1_dom"/>
</dbReference>
<dbReference type="InterPro" id="IPR023214">
    <property type="entry name" value="HAD_sf"/>
</dbReference>
<dbReference type="Proteomes" id="UP000646911">
    <property type="component" value="Unassembled WGS sequence"/>
</dbReference>
<dbReference type="Pfam" id="PF03031">
    <property type="entry name" value="NIF"/>
    <property type="match status" value="1"/>
</dbReference>
<accession>A0ABR6ZCT9</accession>
<keyword evidence="3" id="KW-1185">Reference proteome</keyword>
<dbReference type="PROSITE" id="PS50969">
    <property type="entry name" value="FCP1"/>
    <property type="match status" value="1"/>
</dbReference>
<dbReference type="RefSeq" id="WP_186955103.1">
    <property type="nucleotide sequence ID" value="NZ_JACOFX010000011.1"/>
</dbReference>
<sequence length="168" mass="19108">MAVKKRKLIVFDLDETLVHASKTELGHPAAFAFPPYFVYQRPFLAEMLTTIAAEYDLAVWSSSSREYVDAVVTHVFGARYPLQFAWSVERCVQKVDVRSNGYVYIKDLRKIQGQGYKLEQIMMVDDSPEKIARQPKNHVAIAAYTGHQDDRALLDLLQRLKSKNTAAA</sequence>
<gene>
    <name evidence="2" type="ORF">H8L47_18590</name>
</gene>
<feature type="domain" description="FCP1 homology" evidence="1">
    <location>
        <begin position="2"/>
        <end position="163"/>
    </location>
</feature>
<dbReference type="SUPFAM" id="SSF56784">
    <property type="entry name" value="HAD-like"/>
    <property type="match status" value="1"/>
</dbReference>
<evidence type="ECO:0000313" key="3">
    <source>
        <dbReference type="Proteomes" id="UP000646911"/>
    </source>
</evidence>
<evidence type="ECO:0000313" key="2">
    <source>
        <dbReference type="EMBL" id="MBC3909575.1"/>
    </source>
</evidence>
<dbReference type="GO" id="GO:0016787">
    <property type="term" value="F:hydrolase activity"/>
    <property type="evidence" value="ECO:0007669"/>
    <property type="project" value="UniProtKB-KW"/>
</dbReference>
<dbReference type="SMART" id="SM00577">
    <property type="entry name" value="CPDc"/>
    <property type="match status" value="1"/>
</dbReference>
<proteinExistence type="predicted"/>
<dbReference type="Gene3D" id="3.40.50.1000">
    <property type="entry name" value="HAD superfamily/HAD-like"/>
    <property type="match status" value="1"/>
</dbReference>
<organism evidence="2 3">
    <name type="scientific">Undibacterium umbellatum</name>
    <dbReference type="NCBI Taxonomy" id="2762300"/>
    <lineage>
        <taxon>Bacteria</taxon>
        <taxon>Pseudomonadati</taxon>
        <taxon>Pseudomonadota</taxon>
        <taxon>Betaproteobacteria</taxon>
        <taxon>Burkholderiales</taxon>
        <taxon>Oxalobacteraceae</taxon>
        <taxon>Undibacterium</taxon>
    </lineage>
</organism>
<reference evidence="2 3" key="1">
    <citation type="submission" date="2020-08" db="EMBL/GenBank/DDBJ databases">
        <title>Novel species isolated from subtropical streams in China.</title>
        <authorList>
            <person name="Lu H."/>
        </authorList>
    </citation>
    <scope>NUCLEOTIDE SEQUENCE [LARGE SCALE GENOMIC DNA]</scope>
    <source>
        <strain evidence="2 3">NL8W</strain>
    </source>
</reference>
<protein>
    <submittedName>
        <fullName evidence="2">HAD family hydrolase</fullName>
    </submittedName>
</protein>
<evidence type="ECO:0000259" key="1">
    <source>
        <dbReference type="PROSITE" id="PS50969"/>
    </source>
</evidence>
<dbReference type="EMBL" id="JACOFX010000011">
    <property type="protein sequence ID" value="MBC3909575.1"/>
    <property type="molecule type" value="Genomic_DNA"/>
</dbReference>